<feature type="chain" id="PRO_5038599703" evidence="1">
    <location>
        <begin position="31"/>
        <end position="120"/>
    </location>
</feature>
<protein>
    <submittedName>
        <fullName evidence="2">Uncharacterized protein</fullName>
    </submittedName>
</protein>
<evidence type="ECO:0000313" key="2">
    <source>
        <dbReference type="EMBL" id="GII91625.1"/>
    </source>
</evidence>
<gene>
    <name evidence="2" type="ORF">Ssi02_18560</name>
</gene>
<evidence type="ECO:0000256" key="1">
    <source>
        <dbReference type="SAM" id="SignalP"/>
    </source>
</evidence>
<organism evidence="2 3">
    <name type="scientific">Sinosporangium siamense</name>
    <dbReference type="NCBI Taxonomy" id="1367973"/>
    <lineage>
        <taxon>Bacteria</taxon>
        <taxon>Bacillati</taxon>
        <taxon>Actinomycetota</taxon>
        <taxon>Actinomycetes</taxon>
        <taxon>Streptosporangiales</taxon>
        <taxon>Streptosporangiaceae</taxon>
        <taxon>Sinosporangium</taxon>
    </lineage>
</organism>
<sequence>MTLKSRIAGATAILGVAGTLGLGIAPAASADAAQTVNVRVTVKGNYNATVCVTDILGGTCRDVNRGKSRVFTVQPRRGTAVSVRVIAKGGGSDEANVVTGGSSLRFDAVGSKSRPDVKRR</sequence>
<proteinExistence type="predicted"/>
<name>A0A919RF27_9ACTN</name>
<reference evidence="2" key="1">
    <citation type="submission" date="2021-01" db="EMBL/GenBank/DDBJ databases">
        <title>Whole genome shotgun sequence of Sinosporangium siamense NBRC 109515.</title>
        <authorList>
            <person name="Komaki H."/>
            <person name="Tamura T."/>
        </authorList>
    </citation>
    <scope>NUCLEOTIDE SEQUENCE</scope>
    <source>
        <strain evidence="2">NBRC 109515</strain>
    </source>
</reference>
<accession>A0A919RF27</accession>
<dbReference type="Proteomes" id="UP000606172">
    <property type="component" value="Unassembled WGS sequence"/>
</dbReference>
<comment type="caution">
    <text evidence="2">The sequence shown here is derived from an EMBL/GenBank/DDBJ whole genome shotgun (WGS) entry which is preliminary data.</text>
</comment>
<keyword evidence="1" id="KW-0732">Signal</keyword>
<dbReference type="EMBL" id="BOOW01000010">
    <property type="protein sequence ID" value="GII91625.1"/>
    <property type="molecule type" value="Genomic_DNA"/>
</dbReference>
<keyword evidence="3" id="KW-1185">Reference proteome</keyword>
<feature type="signal peptide" evidence="1">
    <location>
        <begin position="1"/>
        <end position="30"/>
    </location>
</feature>
<dbReference type="AlphaFoldDB" id="A0A919RF27"/>
<evidence type="ECO:0000313" key="3">
    <source>
        <dbReference type="Proteomes" id="UP000606172"/>
    </source>
</evidence>
<dbReference type="RefSeq" id="WP_204023413.1">
    <property type="nucleotide sequence ID" value="NZ_BOOW01000010.1"/>
</dbReference>